<sequence>MVLGTASDGSIVIIHSSPAGVQINGTPTPSGVINSKAAQLASWYMSTIYPEWYRKFPNTKVGYSYLTQFDKMSWDVSGNALLNDPDGIKNMSAEQVLVTLFGR</sequence>
<comment type="caution">
    <text evidence="1">The sequence shown here is derived from an EMBL/GenBank/DDBJ whole genome shotgun (WGS) entry which is preliminary data.</text>
</comment>
<organism evidence="1">
    <name type="scientific">bioreactor metagenome</name>
    <dbReference type="NCBI Taxonomy" id="1076179"/>
    <lineage>
        <taxon>unclassified sequences</taxon>
        <taxon>metagenomes</taxon>
        <taxon>ecological metagenomes</taxon>
    </lineage>
</organism>
<protein>
    <submittedName>
        <fullName evidence="1">Uncharacterized protein</fullName>
    </submittedName>
</protein>
<proteinExistence type="predicted"/>
<dbReference type="EMBL" id="VSSQ01017189">
    <property type="protein sequence ID" value="MPM59234.1"/>
    <property type="molecule type" value="Genomic_DNA"/>
</dbReference>
<gene>
    <name evidence="1" type="ORF">SDC9_106074</name>
</gene>
<reference evidence="1" key="1">
    <citation type="submission" date="2019-08" db="EMBL/GenBank/DDBJ databases">
        <authorList>
            <person name="Kucharzyk K."/>
            <person name="Murdoch R.W."/>
            <person name="Higgins S."/>
            <person name="Loffler F."/>
        </authorList>
    </citation>
    <scope>NUCLEOTIDE SEQUENCE</scope>
</reference>
<name>A0A645BBZ5_9ZZZZ</name>
<evidence type="ECO:0000313" key="1">
    <source>
        <dbReference type="EMBL" id="MPM59234.1"/>
    </source>
</evidence>
<dbReference type="AlphaFoldDB" id="A0A645BBZ5"/>
<accession>A0A645BBZ5</accession>